<evidence type="ECO:0000256" key="2">
    <source>
        <dbReference type="ARBA" id="ARBA00004736"/>
    </source>
</evidence>
<dbReference type="PROSITE" id="PS00159">
    <property type="entry name" value="ALDOLASE_KDPG_KHG_1"/>
    <property type="match status" value="1"/>
</dbReference>
<evidence type="ECO:0000256" key="8">
    <source>
        <dbReference type="ARBA" id="ARBA00049796"/>
    </source>
</evidence>
<keyword evidence="10" id="KW-1185">Reference proteome</keyword>
<comment type="pathway">
    <text evidence="2">Carbohydrate acid metabolism; 2-dehydro-3-deoxy-D-gluconate degradation; D-glyceraldehyde 3-phosphate and pyruvate from 2-dehydro-3-deoxy-D-gluconate: step 2/2.</text>
</comment>
<comment type="catalytic activity">
    <reaction evidence="1">
        <text>2-dehydro-3-deoxy-6-phospho-D-gluconate = D-glyceraldehyde 3-phosphate + pyruvate</text>
        <dbReference type="Rhea" id="RHEA:17089"/>
        <dbReference type="ChEBI" id="CHEBI:15361"/>
        <dbReference type="ChEBI" id="CHEBI:57569"/>
        <dbReference type="ChEBI" id="CHEBI:59776"/>
        <dbReference type="EC" id="4.1.2.14"/>
    </reaction>
</comment>
<dbReference type="RefSeq" id="WP_385877704.1">
    <property type="nucleotide sequence ID" value="NZ_JBHLXE010000105.1"/>
</dbReference>
<accession>A0ABV6CC76</accession>
<evidence type="ECO:0000256" key="6">
    <source>
        <dbReference type="ARBA" id="ARBA00023239"/>
    </source>
</evidence>
<dbReference type="GO" id="GO:0008675">
    <property type="term" value="F:2-dehydro-3-deoxy-phosphogluconate aldolase activity"/>
    <property type="evidence" value="ECO:0007669"/>
    <property type="project" value="UniProtKB-EC"/>
</dbReference>
<sequence length="209" mass="22978">MLKEKLSQFQIVPVIVIENKDDAYKLGQILMEEGLPVAEITFRTKAAAESIRIMRDNFPELLIGAGTVLTGKDVKIAKEAGVDFIVSPGFNPRTIDACRNEGIPIVPGANNPTAIEMALELDVTLLKFFPAEASGGVPMIKALLAPYQDIYFMPTGGITITNIQSYLSIDRVVACGGSWMVNEIFFKEQNFDKIRQEIKTIVTLLGKNK</sequence>
<dbReference type="Proteomes" id="UP001589758">
    <property type="component" value="Unassembled WGS sequence"/>
</dbReference>
<keyword evidence="7" id="KW-0119">Carbohydrate metabolism</keyword>
<dbReference type="CDD" id="cd00452">
    <property type="entry name" value="KDPG_aldolase"/>
    <property type="match status" value="1"/>
</dbReference>
<reference evidence="9 10" key="1">
    <citation type="submission" date="2024-09" db="EMBL/GenBank/DDBJ databases">
        <authorList>
            <person name="Sun Q."/>
            <person name="Mori K."/>
        </authorList>
    </citation>
    <scope>NUCLEOTIDE SEQUENCE [LARGE SCALE GENOMIC DNA]</scope>
    <source>
        <strain evidence="9 10">CCM 8545</strain>
    </source>
</reference>
<dbReference type="PANTHER" id="PTHR30246:SF1">
    <property type="entry name" value="2-DEHYDRO-3-DEOXY-6-PHOSPHOGALACTONATE ALDOLASE-RELATED"/>
    <property type="match status" value="1"/>
</dbReference>
<dbReference type="InterPro" id="IPR000887">
    <property type="entry name" value="Aldlse_KDPG_KHG"/>
</dbReference>
<dbReference type="NCBIfam" id="TIGR01182">
    <property type="entry name" value="eda"/>
    <property type="match status" value="1"/>
</dbReference>
<dbReference type="EC" id="4.1.2.14" evidence="5"/>
<dbReference type="SUPFAM" id="SSF51569">
    <property type="entry name" value="Aldolase"/>
    <property type="match status" value="1"/>
</dbReference>
<evidence type="ECO:0000313" key="10">
    <source>
        <dbReference type="Proteomes" id="UP001589758"/>
    </source>
</evidence>
<organism evidence="9 10">
    <name type="scientific">Thorsellia kenyensis</name>
    <dbReference type="NCBI Taxonomy" id="1549888"/>
    <lineage>
        <taxon>Bacteria</taxon>
        <taxon>Pseudomonadati</taxon>
        <taxon>Pseudomonadota</taxon>
        <taxon>Gammaproteobacteria</taxon>
        <taxon>Enterobacterales</taxon>
        <taxon>Thorselliaceae</taxon>
        <taxon>Thorsellia</taxon>
    </lineage>
</organism>
<name>A0ABV6CC76_9GAMM</name>
<dbReference type="Pfam" id="PF01081">
    <property type="entry name" value="Aldolase"/>
    <property type="match status" value="1"/>
</dbReference>
<comment type="subunit">
    <text evidence="4">Homotrimer.</text>
</comment>
<evidence type="ECO:0000256" key="5">
    <source>
        <dbReference type="ARBA" id="ARBA00013063"/>
    </source>
</evidence>
<dbReference type="NCBIfam" id="NF004325">
    <property type="entry name" value="PRK05718.1"/>
    <property type="match status" value="1"/>
</dbReference>
<comment type="similarity">
    <text evidence="3">Belongs to the KHG/KDPG aldolase family.</text>
</comment>
<dbReference type="EMBL" id="JBHLXE010000105">
    <property type="protein sequence ID" value="MFC0180585.1"/>
    <property type="molecule type" value="Genomic_DNA"/>
</dbReference>
<keyword evidence="6 9" id="KW-0456">Lyase</keyword>
<protein>
    <recommendedName>
        <fullName evidence="5">2-dehydro-3-deoxy-phosphogluconate aldolase</fullName>
        <ecNumber evidence="5">4.1.2.14</ecNumber>
    </recommendedName>
    <alternativeName>
        <fullName evidence="8">2-keto-3-deoxy-6-phosphogluconate aldolase</fullName>
    </alternativeName>
</protein>
<dbReference type="Gene3D" id="3.20.20.70">
    <property type="entry name" value="Aldolase class I"/>
    <property type="match status" value="1"/>
</dbReference>
<evidence type="ECO:0000313" key="9">
    <source>
        <dbReference type="EMBL" id="MFC0180585.1"/>
    </source>
</evidence>
<comment type="caution">
    <text evidence="9">The sequence shown here is derived from an EMBL/GenBank/DDBJ whole genome shotgun (WGS) entry which is preliminary data.</text>
</comment>
<gene>
    <name evidence="9" type="ORF">ACFFIT_10915</name>
</gene>
<dbReference type="InterPro" id="IPR013785">
    <property type="entry name" value="Aldolase_TIM"/>
</dbReference>
<evidence type="ECO:0000256" key="3">
    <source>
        <dbReference type="ARBA" id="ARBA00006906"/>
    </source>
</evidence>
<dbReference type="GO" id="GO:0008700">
    <property type="term" value="F:(R,S)-4-hydroxy-2-oxoglutarate aldolase activity"/>
    <property type="evidence" value="ECO:0007669"/>
    <property type="project" value="UniProtKB-EC"/>
</dbReference>
<evidence type="ECO:0000256" key="1">
    <source>
        <dbReference type="ARBA" id="ARBA00000654"/>
    </source>
</evidence>
<evidence type="ECO:0000256" key="4">
    <source>
        <dbReference type="ARBA" id="ARBA00011233"/>
    </source>
</evidence>
<evidence type="ECO:0000256" key="7">
    <source>
        <dbReference type="ARBA" id="ARBA00023277"/>
    </source>
</evidence>
<proteinExistence type="inferred from homology"/>
<dbReference type="InterPro" id="IPR031337">
    <property type="entry name" value="KDPG/KHG_AS_1"/>
</dbReference>
<dbReference type="PANTHER" id="PTHR30246">
    <property type="entry name" value="2-KETO-3-DEOXY-6-PHOSPHOGLUCONATE ALDOLASE"/>
    <property type="match status" value="1"/>
</dbReference>